<reference evidence="2" key="1">
    <citation type="submission" date="2018-02" db="EMBL/GenBank/DDBJ databases">
        <authorList>
            <person name="Kim S.-K."/>
            <person name="Jung H.-I."/>
            <person name="Lee S.-W."/>
        </authorList>
    </citation>
    <scope>NUCLEOTIDE SEQUENCE</scope>
    <source>
        <strain evidence="2">SK3146</strain>
    </source>
</reference>
<dbReference type="EC" id="3.1.3.16" evidence="2"/>
<dbReference type="RefSeq" id="WP_249863845.1">
    <property type="nucleotide sequence ID" value="NZ_CP027059.1"/>
</dbReference>
<dbReference type="PROSITE" id="PS51746">
    <property type="entry name" value="PPM_2"/>
    <property type="match status" value="1"/>
</dbReference>
<accession>A0ABY4RHH8</accession>
<dbReference type="InterPro" id="IPR001932">
    <property type="entry name" value="PPM-type_phosphatase-like_dom"/>
</dbReference>
<dbReference type="InterPro" id="IPR036457">
    <property type="entry name" value="PPM-type-like_dom_sf"/>
</dbReference>
<dbReference type="SUPFAM" id="SSF81606">
    <property type="entry name" value="PP2C-like"/>
    <property type="match status" value="1"/>
</dbReference>
<feature type="domain" description="PPM-type phosphatase" evidence="1">
    <location>
        <begin position="10"/>
        <end position="261"/>
    </location>
</feature>
<keyword evidence="3" id="KW-1185">Reference proteome</keyword>
<dbReference type="EMBL" id="CP027059">
    <property type="protein sequence ID" value="UQZ81617.1"/>
    <property type="molecule type" value="Genomic_DNA"/>
</dbReference>
<dbReference type="Gene3D" id="3.60.40.10">
    <property type="entry name" value="PPM-type phosphatase domain"/>
    <property type="match status" value="1"/>
</dbReference>
<dbReference type="CDD" id="cd00143">
    <property type="entry name" value="PP2Cc"/>
    <property type="match status" value="1"/>
</dbReference>
<evidence type="ECO:0000259" key="1">
    <source>
        <dbReference type="PROSITE" id="PS51746"/>
    </source>
</evidence>
<name>A0ABY4RHH8_9BACL</name>
<dbReference type="SMART" id="SM00331">
    <property type="entry name" value="PP2C_SIG"/>
    <property type="match status" value="1"/>
</dbReference>
<keyword evidence="2" id="KW-0378">Hydrolase</keyword>
<evidence type="ECO:0000313" key="2">
    <source>
        <dbReference type="EMBL" id="UQZ81617.1"/>
    </source>
</evidence>
<dbReference type="Pfam" id="PF13672">
    <property type="entry name" value="PP2C_2"/>
    <property type="match status" value="1"/>
</dbReference>
<sequence length="289" mass="33420">MKTTFAVNWHYGAATHPGWFRMINEDRSLLRIGTTSRGEPYAVAAIADGVGGSGDGSKASETALNQVRHWLDGQLHPLFREADFWLRLNPEVSRLFRAINEELIRLGNDAGCQISTTLTLLFLLNETFFIFHIGDCRVYHFNRGHLRQMTKDQSWISEQVRRGRLSKQQARRHPRRNMLLQCLGAHKELQLIRRTGFYTPGSLFVLCSDGFYNRITDSVMERLLIEHDKANTDVQQLSDVLVDRALDNRSNDNISVLLLKPLNPSFTGWRRACHRMKNIRMLFPVEWRK</sequence>
<dbReference type="Proteomes" id="UP001057134">
    <property type="component" value="Chromosome"/>
</dbReference>
<organism evidence="2 3">
    <name type="scientific">Paenibacillus konkukensis</name>
    <dbReference type="NCBI Taxonomy" id="2020716"/>
    <lineage>
        <taxon>Bacteria</taxon>
        <taxon>Bacillati</taxon>
        <taxon>Bacillota</taxon>
        <taxon>Bacilli</taxon>
        <taxon>Bacillales</taxon>
        <taxon>Paenibacillaceae</taxon>
        <taxon>Paenibacillus</taxon>
    </lineage>
</organism>
<protein>
    <submittedName>
        <fullName evidence="2">Serine/threonine phosphatase stp</fullName>
        <ecNumber evidence="2">3.1.3.16</ecNumber>
    </submittedName>
</protein>
<proteinExistence type="predicted"/>
<evidence type="ECO:0000313" key="3">
    <source>
        <dbReference type="Proteomes" id="UP001057134"/>
    </source>
</evidence>
<dbReference type="SMART" id="SM00332">
    <property type="entry name" value="PP2Cc"/>
    <property type="match status" value="1"/>
</dbReference>
<reference evidence="2" key="2">
    <citation type="journal article" date="2021" name="J Anim Sci Technol">
        <title>Complete genome sequence of Paenibacillus konkukensis sp. nov. SK3146 as a potential probiotic strain.</title>
        <authorList>
            <person name="Jung H.I."/>
            <person name="Park S."/>
            <person name="Niu K.M."/>
            <person name="Lee S.W."/>
            <person name="Kothari D."/>
            <person name="Yi K.J."/>
            <person name="Kim S.K."/>
        </authorList>
    </citation>
    <scope>NUCLEOTIDE SEQUENCE</scope>
    <source>
        <strain evidence="2">SK3146</strain>
    </source>
</reference>
<gene>
    <name evidence="2" type="primary">stp_1</name>
    <name evidence="2" type="ORF">SK3146_00773</name>
</gene>
<dbReference type="GO" id="GO:0004722">
    <property type="term" value="F:protein serine/threonine phosphatase activity"/>
    <property type="evidence" value="ECO:0007669"/>
    <property type="project" value="UniProtKB-EC"/>
</dbReference>